<sequence>MTTTKRKKTTNSATRFRIGSLAHFYRQNASADGAAAVGLVFQKTLSCLLAFEAAAFATDTCKDGLPVPVIETGGMIHWVTDFVSNLEFFFHWISQISTNEDFLVGGPSIKAPRGRVSTGVQVLEKKVMWQLLARIGIGCALCTVAMDHILGYKDDDQEPTHRHRGGDVHGERQQPSVWALLEAQFALHRLLRKLITVHGAAIDVKLSKEYLSASIAGVSSVMDARSALVIAQINASLESDLDDAQTDETRSVGSAASATSSGISFDGVLFALDSCCNSSSIADDRSFLRVIPCESQQPHQPHATGNLDIFKSLLTLYFNVRDRVFIDPKEATTGHSPRSMFTVYAESFVAKFPKSMRHLVGTPRNAKHVVLLDAKAAEDVLVRVFTAIGRVLDAQVETHGVNDIDCHLQRLLNNDDDGGNQQEQLPVSGFIALAVMLLDDLQAFMSFDELTKLKLTSVLLVKRLCDHGASAHASTSVHAFARGMLRLSCTSYAIMCDHVVYHVPLLRVLLSLVFSVHIGKSIEAVVELREGMEGVLLAAATFAKSNEDTKRRSTKERSSAKRRKRLRQLSFDSSDNGEPENDPEQIEVDGFADDSNGTVPQPYLASQEAQSAAIHFLVTLVDAAHTTLLKYAASGTRHSSSPDEQRWPSSQSVLLYLRSSQHVLHTLLTAKDISWIQARVLAKVLSTIEYGLRLAKAWITVLMSSRDADENAANRVSIEVLDACVHLALRGRIWISALKESIKDAATKTRLSATALKIDVFLLNTPQLVDTYAKELVLTEPEKNRLNAMLSSVTKQITPTDKSTSSLKPETLKKKVHMIGVVPIVKKRKTRLRSRHPYIDECLREEDGDDAFADLEDFIA</sequence>
<protein>
    <submittedName>
        <fullName evidence="2">Uncharacterized protein</fullName>
    </submittedName>
</protein>
<reference evidence="2" key="3">
    <citation type="submission" date="2015-02" db="UniProtKB">
        <authorList>
            <consortium name="EnsemblProtists"/>
        </authorList>
    </citation>
    <scope>IDENTIFICATION</scope>
    <source>
        <strain evidence="2">DAOM BR144</strain>
    </source>
</reference>
<dbReference type="OMA" id="YFFHWIC"/>
<feature type="compositionally biased region" description="Acidic residues" evidence="1">
    <location>
        <begin position="575"/>
        <end position="592"/>
    </location>
</feature>
<dbReference type="AlphaFoldDB" id="K3WV42"/>
<accession>K3WV42</accession>
<dbReference type="EMBL" id="GL376558">
    <property type="status" value="NOT_ANNOTATED_CDS"/>
    <property type="molecule type" value="Genomic_DNA"/>
</dbReference>
<evidence type="ECO:0000256" key="1">
    <source>
        <dbReference type="SAM" id="MobiDB-lite"/>
    </source>
</evidence>
<dbReference type="InParanoid" id="K3WV42"/>
<reference evidence="3" key="1">
    <citation type="journal article" date="2010" name="Genome Biol.">
        <title>Genome sequence of the necrotrophic plant pathogen Pythium ultimum reveals original pathogenicity mechanisms and effector repertoire.</title>
        <authorList>
            <person name="Levesque C.A."/>
            <person name="Brouwer H."/>
            <person name="Cano L."/>
            <person name="Hamilton J.P."/>
            <person name="Holt C."/>
            <person name="Huitema E."/>
            <person name="Raffaele S."/>
            <person name="Robideau G.P."/>
            <person name="Thines M."/>
            <person name="Win J."/>
            <person name="Zerillo M.M."/>
            <person name="Beakes G.W."/>
            <person name="Boore J.L."/>
            <person name="Busam D."/>
            <person name="Dumas B."/>
            <person name="Ferriera S."/>
            <person name="Fuerstenberg S.I."/>
            <person name="Gachon C.M."/>
            <person name="Gaulin E."/>
            <person name="Govers F."/>
            <person name="Grenville-Briggs L."/>
            <person name="Horner N."/>
            <person name="Hostetler J."/>
            <person name="Jiang R.H."/>
            <person name="Johnson J."/>
            <person name="Krajaejun T."/>
            <person name="Lin H."/>
            <person name="Meijer H.J."/>
            <person name="Moore B."/>
            <person name="Morris P."/>
            <person name="Phuntmart V."/>
            <person name="Puiu D."/>
            <person name="Shetty J."/>
            <person name="Stajich J.E."/>
            <person name="Tripathy S."/>
            <person name="Wawra S."/>
            <person name="van West P."/>
            <person name="Whitty B.R."/>
            <person name="Coutinho P.M."/>
            <person name="Henrissat B."/>
            <person name="Martin F."/>
            <person name="Thomas P.D."/>
            <person name="Tyler B.M."/>
            <person name="De Vries R.P."/>
            <person name="Kamoun S."/>
            <person name="Yandell M."/>
            <person name="Tisserat N."/>
            <person name="Buell C.R."/>
        </authorList>
    </citation>
    <scope>NUCLEOTIDE SEQUENCE</scope>
    <source>
        <strain evidence="3">DAOM:BR144</strain>
    </source>
</reference>
<dbReference type="VEuPathDB" id="FungiDB:PYU1_G008821"/>
<dbReference type="HOGENOM" id="CLU_313211_0_0_1"/>
<evidence type="ECO:0000313" key="2">
    <source>
        <dbReference type="EnsemblProtists" id="PYU1_T008839"/>
    </source>
</evidence>
<reference evidence="3" key="2">
    <citation type="submission" date="2010-04" db="EMBL/GenBank/DDBJ databases">
        <authorList>
            <person name="Buell R."/>
            <person name="Hamilton J."/>
            <person name="Hostetler J."/>
        </authorList>
    </citation>
    <scope>NUCLEOTIDE SEQUENCE [LARGE SCALE GENOMIC DNA]</scope>
    <source>
        <strain evidence="3">DAOM:BR144</strain>
    </source>
</reference>
<organism evidence="2 3">
    <name type="scientific">Globisporangium ultimum (strain ATCC 200006 / CBS 805.95 / DAOM BR144)</name>
    <name type="common">Pythium ultimum</name>
    <dbReference type="NCBI Taxonomy" id="431595"/>
    <lineage>
        <taxon>Eukaryota</taxon>
        <taxon>Sar</taxon>
        <taxon>Stramenopiles</taxon>
        <taxon>Oomycota</taxon>
        <taxon>Peronosporomycetes</taxon>
        <taxon>Pythiales</taxon>
        <taxon>Pythiaceae</taxon>
        <taxon>Globisporangium</taxon>
    </lineage>
</organism>
<keyword evidence="3" id="KW-1185">Reference proteome</keyword>
<feature type="region of interest" description="Disordered" evidence="1">
    <location>
        <begin position="547"/>
        <end position="592"/>
    </location>
</feature>
<proteinExistence type="predicted"/>
<name>K3WV42_GLOUD</name>
<dbReference type="Proteomes" id="UP000019132">
    <property type="component" value="Unassembled WGS sequence"/>
</dbReference>
<evidence type="ECO:0000313" key="3">
    <source>
        <dbReference type="Proteomes" id="UP000019132"/>
    </source>
</evidence>
<dbReference type="eggNOG" id="ENOG502R2MS">
    <property type="taxonomic scope" value="Eukaryota"/>
</dbReference>
<feature type="compositionally biased region" description="Basic and acidic residues" evidence="1">
    <location>
        <begin position="547"/>
        <end position="559"/>
    </location>
</feature>
<dbReference type="EnsemblProtists" id="PYU1_T008839">
    <property type="protein sequence ID" value="PYU1_T008839"/>
    <property type="gene ID" value="PYU1_G008821"/>
</dbReference>